<feature type="region of interest" description="Disordered" evidence="1">
    <location>
        <begin position="1"/>
        <end position="40"/>
    </location>
</feature>
<dbReference type="InterPro" id="IPR025048">
    <property type="entry name" value="DUF3987"/>
</dbReference>
<proteinExistence type="predicted"/>
<name>A0ABV6PT78_9BURK</name>
<evidence type="ECO:0000313" key="3">
    <source>
        <dbReference type="Proteomes" id="UP001589834"/>
    </source>
</evidence>
<protein>
    <submittedName>
        <fullName evidence="2">YfjI family protein</fullName>
    </submittedName>
</protein>
<dbReference type="Proteomes" id="UP001589834">
    <property type="component" value="Unassembled WGS sequence"/>
</dbReference>
<organism evidence="2 3">
    <name type="scientific">Ottowia pentelensis</name>
    <dbReference type="NCBI Taxonomy" id="511108"/>
    <lineage>
        <taxon>Bacteria</taxon>
        <taxon>Pseudomonadati</taxon>
        <taxon>Pseudomonadota</taxon>
        <taxon>Betaproteobacteria</taxon>
        <taxon>Burkholderiales</taxon>
        <taxon>Comamonadaceae</taxon>
        <taxon>Ottowia</taxon>
    </lineage>
</organism>
<keyword evidence="3" id="KW-1185">Reference proteome</keyword>
<sequence length="540" mass="57633">MTGTLDQSAAALDALALRPPPRPQAPAHDEPAPAPAAALDDWPVPFAGAGQAPEITADMLPGWLGRYVGAVAASTQTPVTMSALFALSVLAACVQRRYVGAPHGLEGDYREPASLWSLSVAASGSRKSAIVNAFTRPLMAWEKRAGDKMRRAISANTARRIASDAIIKRLQGEAGKASDATELDAIRKRIEDEQNARPDELFPPRLFTGDATVERLQSMLVEQGGRMAMLSDEGGLFATLAGTYGGGAGPSLDALLQGHAGGAVRVDRTTRTAYVDRAAVTLGLMLQPDLLNDAAGSSRFRASGLMARFLYAVPRPFVGGRNVRAFTSVSPELQAEYAREVDALLPDPETGPHLPPTELDLVEDARELWLDFAQEVENALAPGGELDAISDWGAKLAGTASRIALLFELVSSGAQAERICADSVQAAVALCRVLIQHARAAFRLLAADEADRDADAVMTWVMRPDGEAVFKQSELHAALHGRFTKKERLTAALIRLQANGCLRHEARKNTRGKPTDLWYVNPRLFLPFPAGGSSGRGQRG</sequence>
<dbReference type="RefSeq" id="WP_377482946.1">
    <property type="nucleotide sequence ID" value="NZ_JBHLTN010000018.1"/>
</dbReference>
<feature type="compositionally biased region" description="Low complexity" evidence="1">
    <location>
        <begin position="1"/>
        <end position="17"/>
    </location>
</feature>
<gene>
    <name evidence="2" type="ORF">ACFFGG_10855</name>
</gene>
<evidence type="ECO:0000256" key="1">
    <source>
        <dbReference type="SAM" id="MobiDB-lite"/>
    </source>
</evidence>
<dbReference type="EMBL" id="JBHLTN010000018">
    <property type="protein sequence ID" value="MFC0593057.1"/>
    <property type="molecule type" value="Genomic_DNA"/>
</dbReference>
<reference evidence="2 3" key="1">
    <citation type="submission" date="2024-09" db="EMBL/GenBank/DDBJ databases">
        <authorList>
            <person name="Sun Q."/>
            <person name="Mori K."/>
        </authorList>
    </citation>
    <scope>NUCLEOTIDE SEQUENCE [LARGE SCALE GENOMIC DNA]</scope>
    <source>
        <strain evidence="2 3">NCAIM B.02336</strain>
    </source>
</reference>
<accession>A0ABV6PT78</accession>
<comment type="caution">
    <text evidence="2">The sequence shown here is derived from an EMBL/GenBank/DDBJ whole genome shotgun (WGS) entry which is preliminary data.</text>
</comment>
<evidence type="ECO:0000313" key="2">
    <source>
        <dbReference type="EMBL" id="MFC0593057.1"/>
    </source>
</evidence>
<dbReference type="Pfam" id="PF13148">
    <property type="entry name" value="DUF3987"/>
    <property type="match status" value="1"/>
</dbReference>